<dbReference type="NCBIfam" id="TIGR00078">
    <property type="entry name" value="nadC"/>
    <property type="match status" value="1"/>
</dbReference>
<dbReference type="PIRSF" id="PIRSF006250">
    <property type="entry name" value="NadC_ModD"/>
    <property type="match status" value="1"/>
</dbReference>
<dbReference type="Gene3D" id="3.90.1170.20">
    <property type="entry name" value="Quinolinate phosphoribosyl transferase, N-terminal domain"/>
    <property type="match status" value="1"/>
</dbReference>
<dbReference type="InterPro" id="IPR037128">
    <property type="entry name" value="Quinolinate_PRibosylTase_N_sf"/>
</dbReference>
<feature type="binding site" evidence="13">
    <location>
        <position position="221"/>
    </location>
    <ligand>
        <name>substrate</name>
    </ligand>
</feature>
<proteinExistence type="inferred from homology"/>
<dbReference type="SUPFAM" id="SSF54675">
    <property type="entry name" value="Nicotinate/Quinolinate PRTase N-terminal domain-like"/>
    <property type="match status" value="1"/>
</dbReference>
<dbReference type="FunFam" id="3.20.20.70:FF:000030">
    <property type="entry name" value="Nicotinate-nucleotide pyrophosphorylase, carboxylating"/>
    <property type="match status" value="1"/>
</dbReference>
<dbReference type="GO" id="GO:0009435">
    <property type="term" value="P:NAD+ biosynthetic process"/>
    <property type="evidence" value="ECO:0007669"/>
    <property type="project" value="UniProtKB-UniPathway"/>
</dbReference>
<dbReference type="SUPFAM" id="SSF51690">
    <property type="entry name" value="Nicotinate/Quinolinate PRTase C-terminal domain-like"/>
    <property type="match status" value="1"/>
</dbReference>
<comment type="catalytic activity">
    <reaction evidence="10">
        <text>nicotinate beta-D-ribonucleotide + CO2 + diphosphate = quinolinate + 5-phospho-alpha-D-ribose 1-diphosphate + 2 H(+)</text>
        <dbReference type="Rhea" id="RHEA:12733"/>
        <dbReference type="ChEBI" id="CHEBI:15378"/>
        <dbReference type="ChEBI" id="CHEBI:16526"/>
        <dbReference type="ChEBI" id="CHEBI:29959"/>
        <dbReference type="ChEBI" id="CHEBI:33019"/>
        <dbReference type="ChEBI" id="CHEBI:57502"/>
        <dbReference type="ChEBI" id="CHEBI:58017"/>
        <dbReference type="EC" id="2.4.2.19"/>
    </reaction>
</comment>
<dbReference type="InterPro" id="IPR013785">
    <property type="entry name" value="Aldolase_TIM"/>
</dbReference>
<feature type="domain" description="Quinolinate phosphoribosyl transferase C-terminal" evidence="14">
    <location>
        <begin position="111"/>
        <end position="280"/>
    </location>
</feature>
<evidence type="ECO:0000256" key="1">
    <source>
        <dbReference type="ARBA" id="ARBA00003237"/>
    </source>
</evidence>
<comment type="function">
    <text evidence="1">Involved in the catabolism of quinolinic acid (QA).</text>
</comment>
<dbReference type="InterPro" id="IPR036068">
    <property type="entry name" value="Nicotinate_pribotase-like_C"/>
</dbReference>
<evidence type="ECO:0000256" key="12">
    <source>
        <dbReference type="PIRNR" id="PIRNR006250"/>
    </source>
</evidence>
<dbReference type="Pfam" id="PF02749">
    <property type="entry name" value="QRPTase_N"/>
    <property type="match status" value="1"/>
</dbReference>
<dbReference type="RefSeq" id="WP_148920048.1">
    <property type="nucleotide sequence ID" value="NZ_VTAV01000011.1"/>
</dbReference>
<feature type="binding site" evidence="13">
    <location>
        <begin position="244"/>
        <end position="246"/>
    </location>
    <ligand>
        <name>substrate</name>
    </ligand>
</feature>
<protein>
    <recommendedName>
        <fullName evidence="11">Probable nicotinate-nucleotide pyrophosphorylase [carboxylating]</fullName>
        <ecNumber evidence="5">2.4.2.19</ecNumber>
    </recommendedName>
    <alternativeName>
        <fullName evidence="9">Quinolinate phosphoribosyltransferase [decarboxylating]</fullName>
    </alternativeName>
</protein>
<evidence type="ECO:0000313" key="16">
    <source>
        <dbReference type="EMBL" id="TYR34774.1"/>
    </source>
</evidence>
<feature type="binding site" evidence="13">
    <location>
        <position position="156"/>
    </location>
    <ligand>
        <name>substrate</name>
    </ligand>
</feature>
<feature type="binding site" evidence="13">
    <location>
        <begin position="132"/>
        <end position="134"/>
    </location>
    <ligand>
        <name>substrate</name>
    </ligand>
</feature>
<evidence type="ECO:0000256" key="13">
    <source>
        <dbReference type="PIRSR" id="PIRSR006250-1"/>
    </source>
</evidence>
<evidence type="ECO:0000256" key="2">
    <source>
        <dbReference type="ARBA" id="ARBA00004893"/>
    </source>
</evidence>
<comment type="caution">
    <text evidence="16">The sequence shown here is derived from an EMBL/GenBank/DDBJ whole genome shotgun (WGS) entry which is preliminary data.</text>
</comment>
<sequence length="284" mass="30944">MAVELSKLEQFVALALQEDVGDGDHTSLSTIQENVRGEAKLLVKDTGVLAGVSVAKDIFHIIDPSLKIDVVLEDGLEVKPGDIALFVQGSVHSILKAERLVLNVMQRMSGIATRTNLYAKQLVGTEAKVLDTRKTTPLLRFLEKEAVRIGGGANHRFGLYDMILIKDNHVDYAGGISNAIARAQAYRTTKGLSIPIEIEVRSFQELEEVLTNEYVDRVMFDNFTPKDVEKAVQLVNGRLVTEASGGITLETIRGYALAGVDYISVGALTHSVKSLDLSLKAKIV</sequence>
<keyword evidence="8 12" id="KW-0808">Transferase</keyword>
<dbReference type="AlphaFoldDB" id="A0A5D4H2P7"/>
<dbReference type="GO" id="GO:0004514">
    <property type="term" value="F:nicotinate-nucleotide diphosphorylase (carboxylating) activity"/>
    <property type="evidence" value="ECO:0007669"/>
    <property type="project" value="UniProtKB-EC"/>
</dbReference>
<evidence type="ECO:0000256" key="9">
    <source>
        <dbReference type="ARBA" id="ARBA00033102"/>
    </source>
</evidence>
<evidence type="ECO:0000256" key="10">
    <source>
        <dbReference type="ARBA" id="ARBA00047445"/>
    </source>
</evidence>
<evidence type="ECO:0000256" key="11">
    <source>
        <dbReference type="ARBA" id="ARBA00069173"/>
    </source>
</evidence>
<feature type="binding site" evidence="13">
    <location>
        <position position="99"/>
    </location>
    <ligand>
        <name>substrate</name>
    </ligand>
</feature>
<dbReference type="PANTHER" id="PTHR32179">
    <property type="entry name" value="NICOTINATE-NUCLEOTIDE PYROPHOSPHORYLASE [CARBOXYLATING]"/>
    <property type="match status" value="1"/>
</dbReference>
<comment type="similarity">
    <text evidence="3 12">Belongs to the NadC/ModD family.</text>
</comment>
<feature type="domain" description="Quinolinate phosphoribosyl transferase N-terminal" evidence="15">
    <location>
        <begin position="24"/>
        <end position="109"/>
    </location>
</feature>
<dbReference type="FunFam" id="3.90.1170.20:FF:000001">
    <property type="entry name" value="Nicotinate-nucleotide diphosphorylase (Carboxylating)"/>
    <property type="match status" value="1"/>
</dbReference>
<feature type="binding site" evidence="13">
    <location>
        <begin position="265"/>
        <end position="267"/>
    </location>
    <ligand>
        <name>substrate</name>
    </ligand>
</feature>
<dbReference type="PANTHER" id="PTHR32179:SF3">
    <property type="entry name" value="NICOTINATE-NUCLEOTIDE PYROPHOSPHORYLASE [CARBOXYLATING]"/>
    <property type="match status" value="1"/>
</dbReference>
<keyword evidence="7 12" id="KW-0328">Glycosyltransferase</keyword>
<dbReference type="Gene3D" id="3.20.20.70">
    <property type="entry name" value="Aldolase class I"/>
    <property type="match status" value="1"/>
</dbReference>
<dbReference type="InterPro" id="IPR004393">
    <property type="entry name" value="NadC"/>
</dbReference>
<keyword evidence="17" id="KW-1185">Reference proteome</keyword>
<dbReference type="Proteomes" id="UP000322362">
    <property type="component" value="Unassembled WGS sequence"/>
</dbReference>
<evidence type="ECO:0000259" key="15">
    <source>
        <dbReference type="Pfam" id="PF02749"/>
    </source>
</evidence>
<dbReference type="CDD" id="cd01572">
    <property type="entry name" value="QPRTase"/>
    <property type="match status" value="1"/>
</dbReference>
<evidence type="ECO:0000256" key="8">
    <source>
        <dbReference type="ARBA" id="ARBA00022679"/>
    </source>
</evidence>
<evidence type="ECO:0000259" key="14">
    <source>
        <dbReference type="Pfam" id="PF01729"/>
    </source>
</evidence>
<gene>
    <name evidence="16" type="primary">nadC</name>
    <name evidence="16" type="ORF">FXV77_14995</name>
</gene>
<dbReference type="InterPro" id="IPR027277">
    <property type="entry name" value="NadC/ModD"/>
</dbReference>
<comment type="subunit">
    <text evidence="4">Hexamer formed by 3 homodimers.</text>
</comment>
<dbReference type="EC" id="2.4.2.19" evidence="5"/>
<dbReference type="EMBL" id="VTAV01000011">
    <property type="protein sequence ID" value="TYR34774.1"/>
    <property type="molecule type" value="Genomic_DNA"/>
</dbReference>
<dbReference type="InterPro" id="IPR002638">
    <property type="entry name" value="Quinolinate_PRibosylTrfase_C"/>
</dbReference>
<feature type="binding site" evidence="13">
    <location>
        <position position="166"/>
    </location>
    <ligand>
        <name>substrate</name>
    </ligand>
</feature>
<comment type="pathway">
    <text evidence="2">Cofactor biosynthesis; NAD(+) biosynthesis; nicotinate D-ribonucleotide from quinolinate: step 1/1.</text>
</comment>
<organism evidence="16 17">
    <name type="scientific">Sphingobacterium phlebotomi</name>
    <dbReference type="NCBI Taxonomy" id="2605433"/>
    <lineage>
        <taxon>Bacteria</taxon>
        <taxon>Pseudomonadati</taxon>
        <taxon>Bacteroidota</taxon>
        <taxon>Sphingobacteriia</taxon>
        <taxon>Sphingobacteriales</taxon>
        <taxon>Sphingobacteriaceae</taxon>
        <taxon>Sphingobacterium</taxon>
    </lineage>
</organism>
<evidence type="ECO:0000313" key="17">
    <source>
        <dbReference type="Proteomes" id="UP000322362"/>
    </source>
</evidence>
<feature type="binding site" evidence="13">
    <location>
        <position position="199"/>
    </location>
    <ligand>
        <name>substrate</name>
    </ligand>
</feature>
<dbReference type="Pfam" id="PF01729">
    <property type="entry name" value="QRPTase_C"/>
    <property type="match status" value="1"/>
</dbReference>
<dbReference type="InterPro" id="IPR022412">
    <property type="entry name" value="Quinolinate_PRibosylTrfase_N"/>
</dbReference>
<accession>A0A5D4H2P7</accession>
<evidence type="ECO:0000256" key="7">
    <source>
        <dbReference type="ARBA" id="ARBA00022676"/>
    </source>
</evidence>
<name>A0A5D4H2P7_9SPHI</name>
<dbReference type="GO" id="GO:0034213">
    <property type="term" value="P:quinolinate catabolic process"/>
    <property type="evidence" value="ECO:0007669"/>
    <property type="project" value="TreeGrafter"/>
</dbReference>
<evidence type="ECO:0000256" key="4">
    <source>
        <dbReference type="ARBA" id="ARBA00011218"/>
    </source>
</evidence>
<dbReference type="GO" id="GO:0005737">
    <property type="term" value="C:cytoplasm"/>
    <property type="evidence" value="ECO:0007669"/>
    <property type="project" value="TreeGrafter"/>
</dbReference>
<evidence type="ECO:0000256" key="3">
    <source>
        <dbReference type="ARBA" id="ARBA00009400"/>
    </source>
</evidence>
<keyword evidence="6" id="KW-0662">Pyridine nucleotide biosynthesis</keyword>
<reference evidence="16 17" key="1">
    <citation type="submission" date="2019-08" db="EMBL/GenBank/DDBJ databases">
        <title>Phlebobacter frassis gen. nov. sp. nov., a new member of family Sphingobacteriaceae isolated from sand fly rearing media.</title>
        <authorList>
            <person name="Kakumanu M.L."/>
            <person name="Marayati B.F."/>
            <person name="Wada-Katsumata A."/>
            <person name="Wasserberg G."/>
            <person name="Schal C."/>
            <person name="Apperson C.S."/>
            <person name="Ponnusamy L."/>
        </authorList>
    </citation>
    <scope>NUCLEOTIDE SEQUENCE [LARGE SCALE GENOMIC DNA]</scope>
    <source>
        <strain evidence="16 17">SSI9</strain>
    </source>
</reference>
<dbReference type="UniPathway" id="UPA00253">
    <property type="reaction ID" value="UER00331"/>
</dbReference>
<evidence type="ECO:0000256" key="6">
    <source>
        <dbReference type="ARBA" id="ARBA00022642"/>
    </source>
</evidence>
<evidence type="ECO:0000256" key="5">
    <source>
        <dbReference type="ARBA" id="ARBA00011944"/>
    </source>
</evidence>